<dbReference type="InterPro" id="IPR037817">
    <property type="entry name" value="TAF7"/>
</dbReference>
<evidence type="ECO:0000256" key="5">
    <source>
        <dbReference type="ARBA" id="ARBA00023242"/>
    </source>
</evidence>
<keyword evidence="5" id="KW-0539">Nucleus</keyword>
<organism evidence="9 10">
    <name type="scientific">Tritrichomonas musculus</name>
    <dbReference type="NCBI Taxonomy" id="1915356"/>
    <lineage>
        <taxon>Eukaryota</taxon>
        <taxon>Metamonada</taxon>
        <taxon>Parabasalia</taxon>
        <taxon>Tritrichomonadida</taxon>
        <taxon>Tritrichomonadidae</taxon>
        <taxon>Tritrichomonas</taxon>
    </lineage>
</organism>
<feature type="domain" description="TAFII55 protein conserved region" evidence="8">
    <location>
        <begin position="19"/>
        <end position="169"/>
    </location>
</feature>
<dbReference type="InterPro" id="IPR006751">
    <property type="entry name" value="TAFII55_prot_cons_reg"/>
</dbReference>
<keyword evidence="3" id="KW-0805">Transcription regulation</keyword>
<evidence type="ECO:0000313" key="9">
    <source>
        <dbReference type="EMBL" id="KAK8885315.1"/>
    </source>
</evidence>
<dbReference type="Proteomes" id="UP001470230">
    <property type="component" value="Unassembled WGS sequence"/>
</dbReference>
<keyword evidence="6" id="KW-0175">Coiled coil</keyword>
<dbReference type="Pfam" id="PF04658">
    <property type="entry name" value="TAFII55_N"/>
    <property type="match status" value="1"/>
</dbReference>
<evidence type="ECO:0000259" key="8">
    <source>
        <dbReference type="SMART" id="SM01370"/>
    </source>
</evidence>
<proteinExistence type="inferred from homology"/>
<feature type="compositionally biased region" description="Basic and acidic residues" evidence="7">
    <location>
        <begin position="266"/>
        <end position="277"/>
    </location>
</feature>
<sequence>MKTRSSLKVRQKPKKEKEINKQLIIRFPQDIADRIHEKNYNAKLIVEFQDNNNAKCQIFDEHFEAVLVSLPTIVETFRTSDGFHLFKSGEISDILIVYRQNERPPGITSDYKYDHGITPPTTDIVIKRKTKQEAIAITHHESFLNDVEYWDLAELHITALTTKEKKTQKKEIIEEPDIDPVILEKVLRKNGYYEYIGYSGTEISQDEVDEFDMTKLDYYLSHPSSYKDQQFYSNASANTNESSSQSDFLNDFENIETSDSNASYFQEDKSSQDRSIDNSDTINASEDSPNSDISENETVKTTKEKHNFFEDEDTEEDLQDDIIRQLEEKKTTLLTERENCRIRIHTSSSNDLILQKIRDRISTIDENIKEIDEKIREMNNH</sequence>
<reference evidence="9 10" key="1">
    <citation type="submission" date="2024-04" db="EMBL/GenBank/DDBJ databases">
        <title>Tritrichomonas musculus Genome.</title>
        <authorList>
            <person name="Alves-Ferreira E."/>
            <person name="Grigg M."/>
            <person name="Lorenzi H."/>
            <person name="Galac M."/>
        </authorList>
    </citation>
    <scope>NUCLEOTIDE SEQUENCE [LARGE SCALE GENOMIC DNA]</scope>
    <source>
        <strain evidence="9 10">EAF2021</strain>
    </source>
</reference>
<evidence type="ECO:0000256" key="3">
    <source>
        <dbReference type="ARBA" id="ARBA00023015"/>
    </source>
</evidence>
<feature type="compositionally biased region" description="Polar residues" evidence="7">
    <location>
        <begin position="278"/>
        <end position="293"/>
    </location>
</feature>
<name>A0ABR2K2G8_9EUKA</name>
<accession>A0ABR2K2G8</accession>
<comment type="similarity">
    <text evidence="2">Belongs to the TAF7 family.</text>
</comment>
<gene>
    <name evidence="9" type="ORF">M9Y10_040761</name>
</gene>
<protein>
    <submittedName>
        <fullName evidence="9">Transcription initiation factor TFIID subunit 7</fullName>
    </submittedName>
</protein>
<comment type="caution">
    <text evidence="9">The sequence shown here is derived from an EMBL/GenBank/DDBJ whole genome shotgun (WGS) entry which is preliminary data.</text>
</comment>
<evidence type="ECO:0000256" key="6">
    <source>
        <dbReference type="SAM" id="Coils"/>
    </source>
</evidence>
<evidence type="ECO:0000256" key="7">
    <source>
        <dbReference type="SAM" id="MobiDB-lite"/>
    </source>
</evidence>
<dbReference type="SMART" id="SM01370">
    <property type="entry name" value="TAFII55_N"/>
    <property type="match status" value="1"/>
</dbReference>
<dbReference type="PANTHER" id="PTHR12228">
    <property type="entry name" value="TRANSCRIPTION INITIATION FACTOR TFIID 55 KD SUBUNIT-RELATED"/>
    <property type="match status" value="1"/>
</dbReference>
<comment type="subcellular location">
    <subcellularLocation>
        <location evidence="1">Nucleus</location>
    </subcellularLocation>
</comment>
<dbReference type="PANTHER" id="PTHR12228:SF0">
    <property type="entry name" value="TATA-BOX BINDING PROTEIN ASSOCIATED FACTOR 7"/>
    <property type="match status" value="1"/>
</dbReference>
<evidence type="ECO:0000313" key="10">
    <source>
        <dbReference type="Proteomes" id="UP001470230"/>
    </source>
</evidence>
<evidence type="ECO:0000256" key="4">
    <source>
        <dbReference type="ARBA" id="ARBA00023163"/>
    </source>
</evidence>
<keyword evidence="4" id="KW-0804">Transcription</keyword>
<evidence type="ECO:0000256" key="2">
    <source>
        <dbReference type="ARBA" id="ARBA00009368"/>
    </source>
</evidence>
<dbReference type="EMBL" id="JAPFFF010000007">
    <property type="protein sequence ID" value="KAK8885315.1"/>
    <property type="molecule type" value="Genomic_DNA"/>
</dbReference>
<feature type="coiled-coil region" evidence="6">
    <location>
        <begin position="323"/>
        <end position="381"/>
    </location>
</feature>
<keyword evidence="10" id="KW-1185">Reference proteome</keyword>
<evidence type="ECO:0000256" key="1">
    <source>
        <dbReference type="ARBA" id="ARBA00004123"/>
    </source>
</evidence>
<feature type="region of interest" description="Disordered" evidence="7">
    <location>
        <begin position="263"/>
        <end position="301"/>
    </location>
</feature>